<dbReference type="InterPro" id="IPR053735">
    <property type="entry name" value="Type_III_TA_endoRNase"/>
</dbReference>
<evidence type="ECO:0000313" key="3">
    <source>
        <dbReference type="Proteomes" id="UP000503330"/>
    </source>
</evidence>
<dbReference type="Gene3D" id="3.10.129.130">
    <property type="match status" value="1"/>
</dbReference>
<dbReference type="RefSeq" id="WP_002611167.1">
    <property type="nucleotide sequence ID" value="NZ_CACRTE010000015.1"/>
</dbReference>
<dbReference type="Proteomes" id="UP000503330">
    <property type="component" value="Chromosome"/>
</dbReference>
<proteinExistence type="predicted"/>
<dbReference type="GO" id="GO:0003723">
    <property type="term" value="F:RNA binding"/>
    <property type="evidence" value="ECO:0007669"/>
    <property type="project" value="InterPro"/>
</dbReference>
<organism evidence="1 4">
    <name type="scientific">Clostridium innocuum</name>
    <dbReference type="NCBI Taxonomy" id="1522"/>
    <lineage>
        <taxon>Bacteria</taxon>
        <taxon>Bacillati</taxon>
        <taxon>Bacillota</taxon>
        <taxon>Clostridia</taxon>
        <taxon>Eubacteriales</taxon>
        <taxon>Clostridiaceae</taxon>
        <taxon>Clostridium</taxon>
    </lineage>
</organism>
<evidence type="ECO:0000313" key="2">
    <source>
        <dbReference type="EMBL" id="QJA05225.1"/>
    </source>
</evidence>
<protein>
    <submittedName>
        <fullName evidence="1">Type III toxin-antitoxin system ToxN/AbiQ family toxin</fullName>
    </submittedName>
</protein>
<dbReference type="GO" id="GO:0004521">
    <property type="term" value="F:RNA endonuclease activity"/>
    <property type="evidence" value="ECO:0007669"/>
    <property type="project" value="InterPro"/>
</dbReference>
<dbReference type="EMBL" id="CP048838">
    <property type="protein sequence ID" value="QJA05225.1"/>
    <property type="molecule type" value="Genomic_DNA"/>
</dbReference>
<accession>A0AAP2UQQ2</accession>
<name>A0AAP2UQQ2_CLOIN</name>
<evidence type="ECO:0000313" key="4">
    <source>
        <dbReference type="Proteomes" id="UP001203972"/>
    </source>
</evidence>
<dbReference type="Pfam" id="PF13958">
    <property type="entry name" value="ToxN_toxin"/>
    <property type="match status" value="1"/>
</dbReference>
<dbReference type="InterPro" id="IPR025911">
    <property type="entry name" value="ToxN/AbiQ_toxin"/>
</dbReference>
<sequence>MIGYEKEEYENNLTSVEHIQSGKLYWMILDADYMEYLKRIDPHIPDHDYGPDHIKPFYGPLIRKDGICYVAGVSHYIPDKHDKIPANLTFQKLYDHEFQKMVAVSNLRYMFPVPEECIERLDYRNIDRYVTFHSQRDRYNQVNLLKKMLHALNDSALQKRAVQIRSMKLHEVRHYLIDRCLDLGKLEQAAHQYAAEVIGLQEQDITEMAEELYEEAPTIRL</sequence>
<dbReference type="EMBL" id="JAKTMA010000028">
    <property type="protein sequence ID" value="MCR0234142.1"/>
    <property type="molecule type" value="Genomic_DNA"/>
</dbReference>
<evidence type="ECO:0000313" key="1">
    <source>
        <dbReference type="EMBL" id="MCR0234142.1"/>
    </source>
</evidence>
<reference evidence="2 3" key="1">
    <citation type="submission" date="2020-02" db="EMBL/GenBank/DDBJ databases">
        <authorList>
            <person name="Kociolek L.K."/>
            <person name="Ozer E.A."/>
        </authorList>
    </citation>
    <scope>NUCLEOTIDE SEQUENCE [LARGE SCALE GENOMIC DNA]</scope>
    <source>
        <strain evidence="2 3">ATCC 14501</strain>
    </source>
</reference>
<gene>
    <name evidence="2" type="ORF">G4D54_16930</name>
    <name evidence="1" type="ORF">MKC95_15315</name>
</gene>
<dbReference type="AlphaFoldDB" id="A0AAP2UQQ2"/>
<dbReference type="Proteomes" id="UP001203972">
    <property type="component" value="Unassembled WGS sequence"/>
</dbReference>
<reference evidence="1" key="2">
    <citation type="journal article" date="2022" name="Clin. Infect. Dis.">
        <title>Association between Clostridium innocuum and antibiotic-associated diarrhea in adults and children: A cross-sectional study and comparative genomics analysis.</title>
        <authorList>
            <person name="Cherny K.E."/>
            <person name="Muscat E.B."/>
            <person name="Balaji A."/>
            <person name="Mukherjee J."/>
            <person name="Ozer E.A."/>
            <person name="Angarone M.P."/>
            <person name="Hauser A.R."/>
            <person name="Sichel J.S."/>
            <person name="Amponsah E."/>
            <person name="Kociolek L.K."/>
        </authorList>
    </citation>
    <scope>NUCLEOTIDE SEQUENCE</scope>
    <source>
        <strain evidence="1">NU1-AC-029v</strain>
    </source>
</reference>